<proteinExistence type="inferred from homology"/>
<keyword evidence="2" id="KW-0479">Metal-binding</keyword>
<keyword evidence="11" id="KW-1185">Reference proteome</keyword>
<keyword evidence="3 10" id="KW-0560">Oxidoreductase</keyword>
<dbReference type="InterPro" id="IPR001670">
    <property type="entry name" value="ADH_Fe/GldA"/>
</dbReference>
<dbReference type="NCBIfam" id="NF006941">
    <property type="entry name" value="PRK09423.1"/>
    <property type="match status" value="1"/>
</dbReference>
<evidence type="ECO:0000256" key="5">
    <source>
        <dbReference type="ARBA" id="ARBA00037918"/>
    </source>
</evidence>
<dbReference type="Gene3D" id="1.20.1090.10">
    <property type="entry name" value="Dehydroquinate synthase-like - alpha domain"/>
    <property type="match status" value="1"/>
</dbReference>
<dbReference type="PANTHER" id="PTHR43616">
    <property type="entry name" value="GLYCEROL DEHYDROGENASE"/>
    <property type="match status" value="1"/>
</dbReference>
<comment type="caution">
    <text evidence="10">The sequence shown here is derived from an EMBL/GenBank/DDBJ whole genome shotgun (WGS) entry which is preliminary data.</text>
</comment>
<evidence type="ECO:0000256" key="4">
    <source>
        <dbReference type="ARBA" id="ARBA00023027"/>
    </source>
</evidence>
<comment type="similarity">
    <text evidence="1">Belongs to the iron-containing alcohol dehydrogenase family.</text>
</comment>
<accession>A0ABW9GAC6</accession>
<evidence type="ECO:0000256" key="6">
    <source>
        <dbReference type="ARBA" id="ARBA00039147"/>
    </source>
</evidence>
<gene>
    <name evidence="10" type="ORF">ABUE30_13130</name>
</gene>
<keyword evidence="4" id="KW-0520">NAD</keyword>
<protein>
    <recommendedName>
        <fullName evidence="7">Glycerol dehydrogenase</fullName>
        <ecNumber evidence="6">1.1.1.6</ecNumber>
    </recommendedName>
</protein>
<dbReference type="EC" id="1.1.1.6" evidence="6"/>
<feature type="domain" description="Alcohol dehydrogenase iron-type/glycerol dehydrogenase GldA" evidence="9">
    <location>
        <begin position="13"/>
        <end position="158"/>
    </location>
</feature>
<dbReference type="PROSITE" id="PS00060">
    <property type="entry name" value="ADH_IRON_2"/>
    <property type="match status" value="1"/>
</dbReference>
<evidence type="ECO:0000259" key="9">
    <source>
        <dbReference type="Pfam" id="PF00465"/>
    </source>
</evidence>
<name>A0ABW9GAC6_9GAMM</name>
<evidence type="ECO:0000256" key="3">
    <source>
        <dbReference type="ARBA" id="ARBA00023002"/>
    </source>
</evidence>
<evidence type="ECO:0000313" key="10">
    <source>
        <dbReference type="EMBL" id="MFM2485988.1"/>
    </source>
</evidence>
<evidence type="ECO:0000256" key="2">
    <source>
        <dbReference type="ARBA" id="ARBA00022723"/>
    </source>
</evidence>
<dbReference type="PANTHER" id="PTHR43616:SF5">
    <property type="entry name" value="GLYCEROL DEHYDROGENASE 1"/>
    <property type="match status" value="1"/>
</dbReference>
<evidence type="ECO:0000256" key="7">
    <source>
        <dbReference type="ARBA" id="ARBA00040132"/>
    </source>
</evidence>
<organism evidence="10 11">
    <name type="scientific">Celerinatantimonas yamalensis</name>
    <dbReference type="NCBI Taxonomy" id="559956"/>
    <lineage>
        <taxon>Bacteria</taxon>
        <taxon>Pseudomonadati</taxon>
        <taxon>Pseudomonadota</taxon>
        <taxon>Gammaproteobacteria</taxon>
        <taxon>Celerinatantimonadaceae</taxon>
        <taxon>Celerinatantimonas</taxon>
    </lineage>
</organism>
<evidence type="ECO:0000256" key="8">
    <source>
        <dbReference type="ARBA" id="ARBA00049006"/>
    </source>
</evidence>
<comment type="catalytic activity">
    <reaction evidence="8">
        <text>glycerol + NAD(+) = dihydroxyacetone + NADH + H(+)</text>
        <dbReference type="Rhea" id="RHEA:13769"/>
        <dbReference type="ChEBI" id="CHEBI:15378"/>
        <dbReference type="ChEBI" id="CHEBI:16016"/>
        <dbReference type="ChEBI" id="CHEBI:17754"/>
        <dbReference type="ChEBI" id="CHEBI:57540"/>
        <dbReference type="ChEBI" id="CHEBI:57945"/>
        <dbReference type="EC" id="1.1.1.6"/>
    </reaction>
</comment>
<dbReference type="PIRSF" id="PIRSF000112">
    <property type="entry name" value="Glycerol_dehydrogenase"/>
    <property type="match status" value="1"/>
</dbReference>
<dbReference type="InterPro" id="IPR018211">
    <property type="entry name" value="ADH_Fe_CS"/>
</dbReference>
<dbReference type="RefSeq" id="WP_408624247.1">
    <property type="nucleotide sequence ID" value="NZ_JBEQCT010000006.1"/>
</dbReference>
<dbReference type="Proteomes" id="UP001629953">
    <property type="component" value="Unassembled WGS sequence"/>
</dbReference>
<comment type="pathway">
    <text evidence="5">Polyol metabolism; glycerol fermentation; glycerone phosphate from glycerol (oxidative route): step 1/2.</text>
</comment>
<evidence type="ECO:0000313" key="11">
    <source>
        <dbReference type="Proteomes" id="UP001629953"/>
    </source>
</evidence>
<dbReference type="InterPro" id="IPR016205">
    <property type="entry name" value="Glycerol_DH"/>
</dbReference>
<sequence>MTDLAPVRTVTSPKRFVIGSDLLMKLHEHMLDLGNHALFICDEFIVERIHDEVLPALKSHQLNGVAVKFNYECTQQEIDRLSGLSKTNHCNVIVGIGGGKTLDSAKATANQLKLPVVIIPTLAATDAPCTALAVLYKENGEFDRYLFLPQNPDLVIADLAIITAAPKRFFSAGIGDALATYFEARACYQSDGVNLVLKRPSRTGLGLAKMCYEILCENAANAIEAVNQHLITPALEQTIEATIYLSGVGAESGGLAASHAVSNGLTAVPDLHHSQHGEKVGFGLMTQLVLENAPDNEWQQVLSIMFNAQLPMTMQALGMKEFDETQWRQVAKIACDKNDTMGNMPMRVSEDDVYYAMLAADAIGKRYLAQHAAQPI</sequence>
<dbReference type="Pfam" id="PF00465">
    <property type="entry name" value="Fe-ADH"/>
    <property type="match status" value="1"/>
</dbReference>
<dbReference type="SUPFAM" id="SSF56796">
    <property type="entry name" value="Dehydroquinate synthase-like"/>
    <property type="match status" value="1"/>
</dbReference>
<dbReference type="GO" id="GO:0008888">
    <property type="term" value="F:glycerol dehydrogenase (NAD+) activity"/>
    <property type="evidence" value="ECO:0007669"/>
    <property type="project" value="UniProtKB-EC"/>
</dbReference>
<reference evidence="10 11" key="1">
    <citation type="journal article" date="2013" name="Int. J. Syst. Evol. Microbiol.">
        <title>Celerinatantimonas yamalensis sp. nov., a cold-adapted diazotrophic bacterium from a cold permafrost brine.</title>
        <authorList>
            <person name="Shcherbakova V."/>
            <person name="Chuvilskaya N."/>
            <person name="Rivkina E."/>
            <person name="Demidov N."/>
            <person name="Uchaeva V."/>
            <person name="Suetin S."/>
            <person name="Suzina N."/>
            <person name="Gilichinsky D."/>
        </authorList>
    </citation>
    <scope>NUCLEOTIDE SEQUENCE [LARGE SCALE GENOMIC DNA]</scope>
    <source>
        <strain evidence="10 11">C7</strain>
    </source>
</reference>
<dbReference type="EMBL" id="JBEQCT010000006">
    <property type="protein sequence ID" value="MFM2485988.1"/>
    <property type="molecule type" value="Genomic_DNA"/>
</dbReference>
<evidence type="ECO:0000256" key="1">
    <source>
        <dbReference type="ARBA" id="ARBA00007358"/>
    </source>
</evidence>
<dbReference type="Gene3D" id="3.40.50.1970">
    <property type="match status" value="1"/>
</dbReference>
<dbReference type="CDD" id="cd08170">
    <property type="entry name" value="GlyDH"/>
    <property type="match status" value="1"/>
</dbReference>